<keyword evidence="3" id="KW-0067">ATP-binding</keyword>
<dbReference type="InterPro" id="IPR043129">
    <property type="entry name" value="ATPase_NBD"/>
</dbReference>
<dbReference type="Proteomes" id="UP001157418">
    <property type="component" value="Unassembled WGS sequence"/>
</dbReference>
<gene>
    <name evidence="4" type="ORF">LVIROSA_LOCUS25547</name>
</gene>
<comment type="similarity">
    <text evidence="1">Belongs to the heat shock protein 70 family.</text>
</comment>
<reference evidence="4 5" key="1">
    <citation type="submission" date="2022-01" db="EMBL/GenBank/DDBJ databases">
        <authorList>
            <person name="Xiong W."/>
            <person name="Schranz E."/>
        </authorList>
    </citation>
    <scope>NUCLEOTIDE SEQUENCE [LARGE SCALE GENOMIC DNA]</scope>
</reference>
<evidence type="ECO:0000313" key="4">
    <source>
        <dbReference type="EMBL" id="CAH1439345.1"/>
    </source>
</evidence>
<dbReference type="EMBL" id="CAKMRJ010004732">
    <property type="protein sequence ID" value="CAH1439345.1"/>
    <property type="molecule type" value="Genomic_DNA"/>
</dbReference>
<dbReference type="Pfam" id="PF00012">
    <property type="entry name" value="HSP70"/>
    <property type="match status" value="1"/>
</dbReference>
<dbReference type="InterPro" id="IPR013126">
    <property type="entry name" value="Hsp_70_fam"/>
</dbReference>
<keyword evidence="2" id="KW-0547">Nucleotide-binding</keyword>
<dbReference type="SUPFAM" id="SSF53067">
    <property type="entry name" value="Actin-like ATPase domain"/>
    <property type="match status" value="1"/>
</dbReference>
<evidence type="ECO:0000313" key="5">
    <source>
        <dbReference type="Proteomes" id="UP001157418"/>
    </source>
</evidence>
<evidence type="ECO:0000256" key="3">
    <source>
        <dbReference type="ARBA" id="ARBA00022840"/>
    </source>
</evidence>
<keyword evidence="5" id="KW-1185">Reference proteome</keyword>
<evidence type="ECO:0000256" key="2">
    <source>
        <dbReference type="ARBA" id="ARBA00022741"/>
    </source>
</evidence>
<name>A0AAU9NN85_9ASTR</name>
<dbReference type="GO" id="GO:0140662">
    <property type="term" value="F:ATP-dependent protein folding chaperone"/>
    <property type="evidence" value="ECO:0007669"/>
    <property type="project" value="InterPro"/>
</dbReference>
<sequence length="105" mass="11735">MKLCPFKITPVPGEKPISGESYKGESKQFVAEEISSMVLIKMHEIFEAYVSSYVKNVVITVTAYFNDSQCMVTKYARAIADLNVMHIINEPIAAAIAYRLDKKAV</sequence>
<accession>A0AAU9NN85</accession>
<dbReference type="Gene3D" id="3.30.420.40">
    <property type="match status" value="1"/>
</dbReference>
<dbReference type="AlphaFoldDB" id="A0AAU9NN85"/>
<dbReference type="PANTHER" id="PTHR19375">
    <property type="entry name" value="HEAT SHOCK PROTEIN 70KDA"/>
    <property type="match status" value="1"/>
</dbReference>
<organism evidence="4 5">
    <name type="scientific">Lactuca virosa</name>
    <dbReference type="NCBI Taxonomy" id="75947"/>
    <lineage>
        <taxon>Eukaryota</taxon>
        <taxon>Viridiplantae</taxon>
        <taxon>Streptophyta</taxon>
        <taxon>Embryophyta</taxon>
        <taxon>Tracheophyta</taxon>
        <taxon>Spermatophyta</taxon>
        <taxon>Magnoliopsida</taxon>
        <taxon>eudicotyledons</taxon>
        <taxon>Gunneridae</taxon>
        <taxon>Pentapetalae</taxon>
        <taxon>asterids</taxon>
        <taxon>campanulids</taxon>
        <taxon>Asterales</taxon>
        <taxon>Asteraceae</taxon>
        <taxon>Cichorioideae</taxon>
        <taxon>Cichorieae</taxon>
        <taxon>Lactucinae</taxon>
        <taxon>Lactuca</taxon>
    </lineage>
</organism>
<comment type="caution">
    <text evidence="4">The sequence shown here is derived from an EMBL/GenBank/DDBJ whole genome shotgun (WGS) entry which is preliminary data.</text>
</comment>
<dbReference type="FunFam" id="3.30.420.40:FF:000545">
    <property type="entry name" value="Endoplasmic reticulum chaperone BiP"/>
    <property type="match status" value="1"/>
</dbReference>
<dbReference type="GO" id="GO:0005524">
    <property type="term" value="F:ATP binding"/>
    <property type="evidence" value="ECO:0007669"/>
    <property type="project" value="UniProtKB-KW"/>
</dbReference>
<proteinExistence type="inferred from homology"/>
<protein>
    <submittedName>
        <fullName evidence="4">Uncharacterized protein</fullName>
    </submittedName>
</protein>
<evidence type="ECO:0000256" key="1">
    <source>
        <dbReference type="ARBA" id="ARBA00007381"/>
    </source>
</evidence>